<feature type="region of interest" description="Disordered" evidence="1">
    <location>
        <begin position="136"/>
        <end position="159"/>
    </location>
</feature>
<name>A0A8H4P201_9HYPO</name>
<feature type="compositionally biased region" description="Low complexity" evidence="1">
    <location>
        <begin position="174"/>
        <end position="183"/>
    </location>
</feature>
<keyword evidence="4" id="KW-1185">Reference proteome</keyword>
<reference evidence="3" key="1">
    <citation type="submission" date="2020-01" db="EMBL/GenBank/DDBJ databases">
        <title>Identification and distribution of gene clusters putatively required for synthesis of sphingolipid metabolism inhibitors in phylogenetically diverse species of the filamentous fungus Fusarium.</title>
        <authorList>
            <person name="Kim H.-S."/>
            <person name="Busman M."/>
            <person name="Brown D.W."/>
            <person name="Divon H."/>
            <person name="Uhlig S."/>
            <person name="Proctor R.H."/>
        </authorList>
    </citation>
    <scope>NUCLEOTIDE SEQUENCE</scope>
    <source>
        <strain evidence="3">NRRL 53441</strain>
    </source>
</reference>
<feature type="chain" id="PRO_5034946190" description="SRCR domain-containing protein" evidence="2">
    <location>
        <begin position="16"/>
        <end position="381"/>
    </location>
</feature>
<accession>A0A8H4P201</accession>
<organism evidence="3 4">
    <name type="scientific">Fusarium austroafricanum</name>
    <dbReference type="NCBI Taxonomy" id="2364996"/>
    <lineage>
        <taxon>Eukaryota</taxon>
        <taxon>Fungi</taxon>
        <taxon>Dikarya</taxon>
        <taxon>Ascomycota</taxon>
        <taxon>Pezizomycotina</taxon>
        <taxon>Sordariomycetes</taxon>
        <taxon>Hypocreomycetidae</taxon>
        <taxon>Hypocreales</taxon>
        <taxon>Nectriaceae</taxon>
        <taxon>Fusarium</taxon>
        <taxon>Fusarium concolor species complex</taxon>
    </lineage>
</organism>
<evidence type="ECO:0000313" key="3">
    <source>
        <dbReference type="EMBL" id="KAF4456180.1"/>
    </source>
</evidence>
<feature type="compositionally biased region" description="Polar residues" evidence="1">
    <location>
        <begin position="164"/>
        <end position="173"/>
    </location>
</feature>
<dbReference type="Proteomes" id="UP000605986">
    <property type="component" value="Unassembled WGS sequence"/>
</dbReference>
<dbReference type="AlphaFoldDB" id="A0A8H4P201"/>
<proteinExistence type="predicted"/>
<evidence type="ECO:0000256" key="2">
    <source>
        <dbReference type="SAM" id="SignalP"/>
    </source>
</evidence>
<feature type="compositionally biased region" description="Polar residues" evidence="1">
    <location>
        <begin position="59"/>
        <end position="82"/>
    </location>
</feature>
<feature type="signal peptide" evidence="2">
    <location>
        <begin position="1"/>
        <end position="15"/>
    </location>
</feature>
<comment type="caution">
    <text evidence="3">The sequence shown here is derived from an EMBL/GenBank/DDBJ whole genome shotgun (WGS) entry which is preliminary data.</text>
</comment>
<evidence type="ECO:0008006" key="5">
    <source>
        <dbReference type="Google" id="ProtNLM"/>
    </source>
</evidence>
<keyword evidence="2" id="KW-0732">Signal</keyword>
<dbReference type="EMBL" id="JAADJG010000067">
    <property type="protein sequence ID" value="KAF4456180.1"/>
    <property type="molecule type" value="Genomic_DNA"/>
</dbReference>
<gene>
    <name evidence="3" type="ORF">F53441_1664</name>
</gene>
<evidence type="ECO:0000313" key="4">
    <source>
        <dbReference type="Proteomes" id="UP000605986"/>
    </source>
</evidence>
<dbReference type="OrthoDB" id="5101889at2759"/>
<evidence type="ECO:0000256" key="1">
    <source>
        <dbReference type="SAM" id="MobiDB-lite"/>
    </source>
</evidence>
<protein>
    <recommendedName>
        <fullName evidence="5">SRCR domain-containing protein</fullName>
    </recommendedName>
</protein>
<feature type="region of interest" description="Disordered" evidence="1">
    <location>
        <begin position="164"/>
        <end position="183"/>
    </location>
</feature>
<feature type="region of interest" description="Disordered" evidence="1">
    <location>
        <begin position="59"/>
        <end position="90"/>
    </location>
</feature>
<sequence length="381" mass="38844">MRFHILLSLAISCMASPCKPSSSSSDIATPTSELSFAESSSAVSSVTWSASSTKSTTLETSGTSTIASTESSGATSSVTLSPSATESTSLETFETTAIASTVSVSSTYSASTMVSTSNLNTETASPTTTTKSLFRTTTDSSDITTSSPATASSTLTSATIAPESTDSAITSVPASTSTSDSAISTTSISTIEAETSFTSTAVSTTGSTTTSPDTTTTSAAALPTFKAVVQNAPGAGHAIGWTTSPLGYGSAWRQTPLMTIEPDTGHLVMNGNARVCGVYFFVGPNARTGYARLQSCVEPMLANSAHVTCEMDHADGLQCSIPALTCVKEDTVVTCTDSGAKWTQFYAESVISGVSWLVALGTADKKSPDLAHSFEVSAQIA</sequence>